<feature type="transmembrane region" description="Helical" evidence="1">
    <location>
        <begin position="160"/>
        <end position="179"/>
    </location>
</feature>
<accession>A0A1Y5TAH5</accession>
<reference evidence="2 3" key="1">
    <citation type="submission" date="2017-03" db="EMBL/GenBank/DDBJ databases">
        <authorList>
            <person name="Afonso C.L."/>
            <person name="Miller P.J."/>
            <person name="Scott M.A."/>
            <person name="Spackman E."/>
            <person name="Goraichik I."/>
            <person name="Dimitrov K.M."/>
            <person name="Suarez D.L."/>
            <person name="Swayne D.E."/>
        </authorList>
    </citation>
    <scope>NUCLEOTIDE SEQUENCE [LARGE SCALE GENOMIC DNA]</scope>
    <source>
        <strain evidence="2 3">CECT 8287</strain>
    </source>
</reference>
<evidence type="ECO:0000256" key="1">
    <source>
        <dbReference type="SAM" id="Phobius"/>
    </source>
</evidence>
<keyword evidence="3" id="KW-1185">Reference proteome</keyword>
<dbReference type="AlphaFoldDB" id="A0A1Y5TAH5"/>
<dbReference type="EMBL" id="FWFL01000009">
    <property type="protein sequence ID" value="SLN59284.1"/>
    <property type="molecule type" value="Genomic_DNA"/>
</dbReference>
<name>A0A1Y5TAH5_9RHOB</name>
<evidence type="ECO:0000313" key="3">
    <source>
        <dbReference type="Proteomes" id="UP000193827"/>
    </source>
</evidence>
<keyword evidence="1" id="KW-1133">Transmembrane helix</keyword>
<proteinExistence type="predicted"/>
<keyword evidence="1" id="KW-0472">Membrane</keyword>
<organism evidence="2 3">
    <name type="scientific">Roseovarius litorisediminis</name>
    <dbReference type="NCBI Taxonomy" id="1312363"/>
    <lineage>
        <taxon>Bacteria</taxon>
        <taxon>Pseudomonadati</taxon>
        <taxon>Pseudomonadota</taxon>
        <taxon>Alphaproteobacteria</taxon>
        <taxon>Rhodobacterales</taxon>
        <taxon>Roseobacteraceae</taxon>
        <taxon>Roseovarius</taxon>
    </lineage>
</organism>
<dbReference type="RefSeq" id="WP_085893422.1">
    <property type="nucleotide sequence ID" value="NZ_FWFL01000009.1"/>
</dbReference>
<sequence>MTGRIAIKATEHGVVRVFTVDLPPSELEGFNTRNGSWPLLEALGADTLDASQIELFPLSDLAEMGLAGYLEEGLGIPKDQINELRPQLAAMKGAVLILRSPAFGGVEQVLAPRAPLRLVGTFTEENATVSFVPLPKASAQGQVGASGKKAPSNAAISGRIAMFALLVLFALVGVMVWVAS</sequence>
<evidence type="ECO:0008006" key="4">
    <source>
        <dbReference type="Google" id="ProtNLM"/>
    </source>
</evidence>
<gene>
    <name evidence="2" type="ORF">PEL8287_03203</name>
</gene>
<evidence type="ECO:0000313" key="2">
    <source>
        <dbReference type="EMBL" id="SLN59284.1"/>
    </source>
</evidence>
<keyword evidence="1" id="KW-0812">Transmembrane</keyword>
<protein>
    <recommendedName>
        <fullName evidence="4">Aspartate carbamoyltransferase catalytic subunit</fullName>
    </recommendedName>
</protein>
<dbReference type="OrthoDB" id="7875742at2"/>
<dbReference type="Proteomes" id="UP000193827">
    <property type="component" value="Unassembled WGS sequence"/>
</dbReference>